<protein>
    <submittedName>
        <fullName evidence="2">Alkyl/aryl-sulfatase</fullName>
    </submittedName>
</protein>
<evidence type="ECO:0000259" key="1">
    <source>
        <dbReference type="SMART" id="SM00849"/>
    </source>
</evidence>
<dbReference type="InterPro" id="IPR036866">
    <property type="entry name" value="RibonucZ/Hydroxyglut_hydro"/>
</dbReference>
<dbReference type="EMBL" id="DXEU01000057">
    <property type="protein sequence ID" value="HIX51792.1"/>
    <property type="molecule type" value="Genomic_DNA"/>
</dbReference>
<dbReference type="CDD" id="cd07710">
    <property type="entry name" value="arylsulfatase_Sdsa1-like_MBL-fold"/>
    <property type="match status" value="1"/>
</dbReference>
<dbReference type="PANTHER" id="PTHR43223:SF2">
    <property type="entry name" value="METALLO-BETA-LACTAMASE DOMAIN-CONTAINING PROTEIN"/>
    <property type="match status" value="1"/>
</dbReference>
<sequence>MTAPERLQHHAETAYPYRVFQAGDRIRCVVGLGHSNSIAIEGDTSLILIDSLDSDQRGERLKSLLAEWTSKPVKTIIYTHGHPDHRGGSGAFRATAEEIIMSSPRKPALKYYDRLNDVLQKRTVRQFGYSLTDEECITQGIGIREGHAVGDGRYDFLPPTTLFTAQEEERVIDGVRLKLVSAPGETDDQLFVWLPEENVLCCGDNYYGCWPNLYAIRGSQYRDIAAWVDSLSLILSYRPKILFPGHTLPIYGEEEIQTTLGNFRDAIQSILLQTLDCMNQGMDMLEAVEQVKLPEKYRDLPYLQEFYGTVSWTVKGIYAGYVGWFDGNPVHLDPVPEREYSQEILALIGDADAVLSRIRELYTAGRYQMGLELCELLEKAGHADNELKKEGLTAIADTVTSANARHYYLVCAKEI</sequence>
<comment type="caution">
    <text evidence="2">The sequence shown here is derived from an EMBL/GenBank/DDBJ whole genome shotgun (WGS) entry which is preliminary data.</text>
</comment>
<gene>
    <name evidence="2" type="ORF">IAA28_03170</name>
</gene>
<dbReference type="SUPFAM" id="SSF56281">
    <property type="entry name" value="Metallo-hydrolase/oxidoreductase"/>
    <property type="match status" value="1"/>
</dbReference>
<dbReference type="GO" id="GO:0018909">
    <property type="term" value="P:dodecyl sulfate metabolic process"/>
    <property type="evidence" value="ECO:0007669"/>
    <property type="project" value="InterPro"/>
</dbReference>
<dbReference type="AlphaFoldDB" id="A0A9D1W3T5"/>
<reference evidence="2" key="1">
    <citation type="journal article" date="2021" name="PeerJ">
        <title>Extensive microbial diversity within the chicken gut microbiome revealed by metagenomics and culture.</title>
        <authorList>
            <person name="Gilroy R."/>
            <person name="Ravi A."/>
            <person name="Getino M."/>
            <person name="Pursley I."/>
            <person name="Horton D.L."/>
            <person name="Alikhan N.F."/>
            <person name="Baker D."/>
            <person name="Gharbi K."/>
            <person name="Hall N."/>
            <person name="Watson M."/>
            <person name="Adriaenssens E.M."/>
            <person name="Foster-Nyarko E."/>
            <person name="Jarju S."/>
            <person name="Secka A."/>
            <person name="Antonio M."/>
            <person name="Oren A."/>
            <person name="Chaudhuri R.R."/>
            <person name="La Ragione R."/>
            <person name="Hildebrand F."/>
            <person name="Pallen M.J."/>
        </authorList>
    </citation>
    <scope>NUCLEOTIDE SEQUENCE</scope>
    <source>
        <strain evidence="2">ChiGjej4B4-12881</strain>
    </source>
</reference>
<dbReference type="Pfam" id="PF14863">
    <property type="entry name" value="Alkyl_sulf_dimr"/>
    <property type="match status" value="1"/>
</dbReference>
<dbReference type="InterPro" id="IPR052195">
    <property type="entry name" value="Bact_Alkyl/Aryl-Sulfatase"/>
</dbReference>
<name>A0A9D1W3T5_9FIRM</name>
<evidence type="ECO:0000313" key="2">
    <source>
        <dbReference type="EMBL" id="HIX51792.1"/>
    </source>
</evidence>
<dbReference type="InterPro" id="IPR001279">
    <property type="entry name" value="Metallo-B-lactamas"/>
</dbReference>
<dbReference type="InterPro" id="IPR029228">
    <property type="entry name" value="Alkyl_sulf_dimr"/>
</dbReference>
<proteinExistence type="predicted"/>
<dbReference type="Gene3D" id="1.25.40.880">
    <property type="entry name" value="Alkyl sulfatase, dimerisation domain"/>
    <property type="match status" value="1"/>
</dbReference>
<dbReference type="PANTHER" id="PTHR43223">
    <property type="entry name" value="ALKYL/ARYL-SULFATASE"/>
    <property type="match status" value="1"/>
</dbReference>
<dbReference type="GO" id="GO:0046983">
    <property type="term" value="F:protein dimerization activity"/>
    <property type="evidence" value="ECO:0007669"/>
    <property type="project" value="InterPro"/>
</dbReference>
<feature type="domain" description="Metallo-beta-lactamase" evidence="1">
    <location>
        <begin position="34"/>
        <end position="246"/>
    </location>
</feature>
<reference evidence="2" key="2">
    <citation type="submission" date="2021-04" db="EMBL/GenBank/DDBJ databases">
        <authorList>
            <person name="Gilroy R."/>
        </authorList>
    </citation>
    <scope>NUCLEOTIDE SEQUENCE</scope>
    <source>
        <strain evidence="2">ChiGjej4B4-12881</strain>
    </source>
</reference>
<organism evidence="2 3">
    <name type="scientific">Candidatus Lachnoclostridium stercoripullorum</name>
    <dbReference type="NCBI Taxonomy" id="2838635"/>
    <lineage>
        <taxon>Bacteria</taxon>
        <taxon>Bacillati</taxon>
        <taxon>Bacillota</taxon>
        <taxon>Clostridia</taxon>
        <taxon>Lachnospirales</taxon>
        <taxon>Lachnospiraceae</taxon>
    </lineage>
</organism>
<dbReference type="Gene3D" id="3.60.15.30">
    <property type="entry name" value="Metallo-beta-lactamase domain"/>
    <property type="match status" value="1"/>
</dbReference>
<dbReference type="Pfam" id="PF00753">
    <property type="entry name" value="Lactamase_B"/>
    <property type="match status" value="1"/>
</dbReference>
<dbReference type="InterPro" id="IPR044097">
    <property type="entry name" value="Bds1/SdsA1_MBL-fold"/>
</dbReference>
<evidence type="ECO:0000313" key="3">
    <source>
        <dbReference type="Proteomes" id="UP000886780"/>
    </source>
</evidence>
<accession>A0A9D1W3T5</accession>
<dbReference type="SMART" id="SM00849">
    <property type="entry name" value="Lactamase_B"/>
    <property type="match status" value="1"/>
</dbReference>
<dbReference type="Proteomes" id="UP000886780">
    <property type="component" value="Unassembled WGS sequence"/>
</dbReference>
<dbReference type="InterPro" id="IPR038536">
    <property type="entry name" value="Alkyl/aryl-sulf_dimr_sf"/>
</dbReference>
<dbReference type="GO" id="GO:0018741">
    <property type="term" value="F:linear primary-alkylsulfatase activity"/>
    <property type="evidence" value="ECO:0007669"/>
    <property type="project" value="InterPro"/>
</dbReference>